<feature type="compositionally biased region" description="Polar residues" evidence="2">
    <location>
        <begin position="48"/>
        <end position="60"/>
    </location>
</feature>
<feature type="domain" description="LytR/CpsA/Psr regulator C-terminal" evidence="5">
    <location>
        <begin position="363"/>
        <end position="445"/>
    </location>
</feature>
<evidence type="ECO:0000256" key="1">
    <source>
        <dbReference type="ARBA" id="ARBA00006068"/>
    </source>
</evidence>
<evidence type="ECO:0000313" key="7">
    <source>
        <dbReference type="Proteomes" id="UP001144256"/>
    </source>
</evidence>
<feature type="compositionally biased region" description="Basic and acidic residues" evidence="2">
    <location>
        <begin position="342"/>
        <end position="354"/>
    </location>
</feature>
<feature type="region of interest" description="Disordered" evidence="2">
    <location>
        <begin position="333"/>
        <end position="354"/>
    </location>
</feature>
<evidence type="ECO:0000256" key="2">
    <source>
        <dbReference type="SAM" id="MobiDB-lite"/>
    </source>
</evidence>
<feature type="transmembrane region" description="Helical" evidence="3">
    <location>
        <begin position="16"/>
        <end position="38"/>
    </location>
</feature>
<accession>A0A9W6DGD6</accession>
<dbReference type="NCBIfam" id="TIGR00350">
    <property type="entry name" value="lytR_cpsA_psr"/>
    <property type="match status" value="1"/>
</dbReference>
<protein>
    <submittedName>
        <fullName evidence="6">Transcriptional regulator</fullName>
    </submittedName>
</protein>
<keyword evidence="3" id="KW-1133">Transmembrane helix</keyword>
<feature type="domain" description="Cell envelope-related transcriptional attenuator" evidence="4">
    <location>
        <begin position="86"/>
        <end position="256"/>
    </location>
</feature>
<keyword evidence="7" id="KW-1185">Reference proteome</keyword>
<evidence type="ECO:0000313" key="6">
    <source>
        <dbReference type="EMBL" id="GKX30437.1"/>
    </source>
</evidence>
<dbReference type="Pfam" id="PF13399">
    <property type="entry name" value="LytR_C"/>
    <property type="match status" value="1"/>
</dbReference>
<evidence type="ECO:0000259" key="4">
    <source>
        <dbReference type="Pfam" id="PF03816"/>
    </source>
</evidence>
<gene>
    <name evidence="6" type="ORF">SH1V18_29170</name>
</gene>
<name>A0A9W6DGD6_9FIRM</name>
<comment type="caution">
    <text evidence="6">The sequence shown here is derived from an EMBL/GenBank/DDBJ whole genome shotgun (WGS) entry which is preliminary data.</text>
</comment>
<reference evidence="6" key="1">
    <citation type="submission" date="2022-06" db="EMBL/GenBank/DDBJ databases">
        <title>Vallitalea longa sp. nov., an anaerobic bacterium isolated from marine sediment.</title>
        <authorList>
            <person name="Hirano S."/>
            <person name="Terahara T."/>
            <person name="Mori K."/>
            <person name="Hamada M."/>
            <person name="Matsumoto R."/>
            <person name="Kobayashi T."/>
        </authorList>
    </citation>
    <scope>NUCLEOTIDE SEQUENCE</scope>
    <source>
        <strain evidence="6">SH18-1</strain>
    </source>
</reference>
<evidence type="ECO:0000256" key="3">
    <source>
        <dbReference type="SAM" id="Phobius"/>
    </source>
</evidence>
<proteinExistence type="inferred from homology"/>
<dbReference type="Gene3D" id="3.40.630.190">
    <property type="entry name" value="LCP protein"/>
    <property type="match status" value="1"/>
</dbReference>
<dbReference type="AlphaFoldDB" id="A0A9W6DGD6"/>
<dbReference type="Proteomes" id="UP001144256">
    <property type="component" value="Unassembled WGS sequence"/>
</dbReference>
<dbReference type="InterPro" id="IPR027381">
    <property type="entry name" value="LytR/CpsA/Psr_C"/>
</dbReference>
<dbReference type="PANTHER" id="PTHR33392">
    <property type="entry name" value="POLYISOPRENYL-TEICHOIC ACID--PEPTIDOGLYCAN TEICHOIC ACID TRANSFERASE TAGU"/>
    <property type="match status" value="1"/>
</dbReference>
<sequence length="451" mass="51048">MNNNTKVSLLTKFLKVFLISVVIFSLIAGIATGGYILLNKDKHKSQDPTKTPSASTGDESGSTKDTEKEKNLTTFAVFGVDKDGYRTDVTMVMTFNHITKQINIVSIPRDTYVELPTNIYNELHAKRKDTPKKLKINEVPAYAPRDERNQYSIRMLEYMFDIKVDYYFNMNLKIFKDIVDIIGPIKFNVPRDMVYSAPDQNFSINLKKGEQELYGAQAEQLIRYRKGNAPGVGYANGDIGRIDVQHEFMKAFVNQLLTEENKYKIMTIGSTVITKTSTNFDALLEYYQYINDINVDNIEFRTLPQDPNKPNGNFYYCDQEASKKLFEEISQVNDTNDNENNTDGKDSSPEPEDSKIISSIGLNIEILNGSKQGGLAKRTKERLEKDGFTVSNIGNYDPGILEKTKIIIPNEGMGEDLSQYFKDPAIELSEKSLPEGVDIRIIIGTNDKDNN</sequence>
<feature type="region of interest" description="Disordered" evidence="2">
    <location>
        <begin position="42"/>
        <end position="68"/>
    </location>
</feature>
<dbReference type="PANTHER" id="PTHR33392:SF6">
    <property type="entry name" value="POLYISOPRENYL-TEICHOIC ACID--PEPTIDOGLYCAN TEICHOIC ACID TRANSFERASE TAGU"/>
    <property type="match status" value="1"/>
</dbReference>
<evidence type="ECO:0000259" key="5">
    <source>
        <dbReference type="Pfam" id="PF13399"/>
    </source>
</evidence>
<dbReference type="EMBL" id="BRLB01000009">
    <property type="protein sequence ID" value="GKX30437.1"/>
    <property type="molecule type" value="Genomic_DNA"/>
</dbReference>
<dbReference type="InterPro" id="IPR004474">
    <property type="entry name" value="LytR_CpsA_psr"/>
</dbReference>
<dbReference type="Pfam" id="PF03816">
    <property type="entry name" value="LytR_cpsA_psr"/>
    <property type="match status" value="1"/>
</dbReference>
<organism evidence="6 7">
    <name type="scientific">Vallitalea longa</name>
    <dbReference type="NCBI Taxonomy" id="2936439"/>
    <lineage>
        <taxon>Bacteria</taxon>
        <taxon>Bacillati</taxon>
        <taxon>Bacillota</taxon>
        <taxon>Clostridia</taxon>
        <taxon>Lachnospirales</taxon>
        <taxon>Vallitaleaceae</taxon>
        <taxon>Vallitalea</taxon>
    </lineage>
</organism>
<comment type="similarity">
    <text evidence="1">Belongs to the LytR/CpsA/Psr (LCP) family.</text>
</comment>
<dbReference type="Gene3D" id="3.30.70.2390">
    <property type="match status" value="1"/>
</dbReference>
<keyword evidence="3" id="KW-0472">Membrane</keyword>
<keyword evidence="3" id="KW-0812">Transmembrane</keyword>
<dbReference type="RefSeq" id="WP_281816608.1">
    <property type="nucleotide sequence ID" value="NZ_BRLB01000009.1"/>
</dbReference>
<dbReference type="InterPro" id="IPR050922">
    <property type="entry name" value="LytR/CpsA/Psr_CW_biosynth"/>
</dbReference>